<comment type="caution">
    <text evidence="2">The sequence shown here is derived from an EMBL/GenBank/DDBJ whole genome shotgun (WGS) entry which is preliminary data.</text>
</comment>
<name>A0ABS6SER6_9SPHN</name>
<evidence type="ECO:0000259" key="1">
    <source>
        <dbReference type="Pfam" id="PF04168"/>
    </source>
</evidence>
<sequence>MLSRNASSLFWLGRHVERLDFTARLMDAAFRFEALPSPDKNAGWKSAAQASGTGELFAAKNVPPNRAAVTDFLALDPDNPSSIRSCVTKARNDARVVRAALTREAFESLNEGYIELAGRIREVDRPLDMVSLVERVKQEVRNFEGAVWRTLARSENFWFIRLGNVIERADNTARLMDVKYHTLLPEGEGVGGALDQAQWTAILRSVSAVTAYRHIYRQNLKPWLIAELLILKDDLPRSLSHCMDVADEYLQDLSVAHGRVGPADRRAKRMKNQLRGLTVDDIYKNGMHQFLQQFITDNNQLNRDISEQFSF</sequence>
<feature type="domain" description="DUF403" evidence="1">
    <location>
        <begin position="1"/>
        <end position="309"/>
    </location>
</feature>
<reference evidence="2 3" key="1">
    <citation type="submission" date="2021-04" db="EMBL/GenBank/DDBJ databases">
        <authorList>
            <person name="Pira H."/>
            <person name="Risdian C."/>
            <person name="Wink J."/>
        </authorList>
    </citation>
    <scope>NUCLEOTIDE SEQUENCE [LARGE SCALE GENOMIC DNA]</scope>
    <source>
        <strain evidence="2 3">WHA3</strain>
    </source>
</reference>
<gene>
    <name evidence="2" type="ORF">KCG44_06510</name>
</gene>
<dbReference type="RefSeq" id="WP_218445074.1">
    <property type="nucleotide sequence ID" value="NZ_JAGSPA010000002.1"/>
</dbReference>
<protein>
    <submittedName>
        <fullName evidence="2">Alpha-E domain-containing protein</fullName>
    </submittedName>
</protein>
<dbReference type="InterPro" id="IPR007296">
    <property type="entry name" value="DUF403"/>
</dbReference>
<dbReference type="Proteomes" id="UP000722336">
    <property type="component" value="Unassembled WGS sequence"/>
</dbReference>
<dbReference type="PANTHER" id="PTHR34595:SF7">
    <property type="entry name" value="SLL1039 PROTEIN"/>
    <property type="match status" value="1"/>
</dbReference>
<organism evidence="2 3">
    <name type="scientific">Pacificimonas pallii</name>
    <dbReference type="NCBI Taxonomy" id="2827236"/>
    <lineage>
        <taxon>Bacteria</taxon>
        <taxon>Pseudomonadati</taxon>
        <taxon>Pseudomonadota</taxon>
        <taxon>Alphaproteobacteria</taxon>
        <taxon>Sphingomonadales</taxon>
        <taxon>Sphingosinicellaceae</taxon>
        <taxon>Pacificimonas</taxon>
    </lineage>
</organism>
<proteinExistence type="predicted"/>
<keyword evidence="3" id="KW-1185">Reference proteome</keyword>
<evidence type="ECO:0000313" key="3">
    <source>
        <dbReference type="Proteomes" id="UP000722336"/>
    </source>
</evidence>
<dbReference type="Pfam" id="PF04168">
    <property type="entry name" value="Alpha-E"/>
    <property type="match status" value="1"/>
</dbReference>
<dbReference type="PANTHER" id="PTHR34595">
    <property type="entry name" value="BLR5612 PROTEIN"/>
    <property type="match status" value="1"/>
</dbReference>
<dbReference type="EMBL" id="JAGSPA010000002">
    <property type="protein sequence ID" value="MBV7256436.1"/>
    <property type="molecule type" value="Genomic_DNA"/>
</dbReference>
<accession>A0ABS6SER6</accession>
<evidence type="ECO:0000313" key="2">
    <source>
        <dbReference type="EMBL" id="MBV7256436.1"/>
    </source>
</evidence>
<dbReference type="InterPro" id="IPR051680">
    <property type="entry name" value="ATP-dep_Glu-Cys_Ligase-2"/>
</dbReference>